<dbReference type="InterPro" id="IPR050824">
    <property type="entry name" value="Thiol_disulfide_DsbA"/>
</dbReference>
<keyword evidence="5" id="KW-0574">Periplasm</keyword>
<dbReference type="RefSeq" id="WP_198111227.1">
    <property type="nucleotide sequence ID" value="NZ_JAEDAK010000006.1"/>
</dbReference>
<dbReference type="PROSITE" id="PS51352">
    <property type="entry name" value="THIOREDOXIN_2"/>
    <property type="match status" value="1"/>
</dbReference>
<keyword evidence="4 8" id="KW-0732">Signal</keyword>
<dbReference type="PANTHER" id="PTHR35891">
    <property type="entry name" value="THIOL:DISULFIDE INTERCHANGE PROTEIN DSBA"/>
    <property type="match status" value="1"/>
</dbReference>
<evidence type="ECO:0000256" key="1">
    <source>
        <dbReference type="ARBA" id="ARBA00004418"/>
    </source>
</evidence>
<keyword evidence="7" id="KW-0676">Redox-active center</keyword>
<evidence type="ECO:0000256" key="6">
    <source>
        <dbReference type="ARBA" id="ARBA00023157"/>
    </source>
</evidence>
<evidence type="ECO:0000313" key="11">
    <source>
        <dbReference type="Proteomes" id="UP000613266"/>
    </source>
</evidence>
<dbReference type="Proteomes" id="UP000613266">
    <property type="component" value="Unassembled WGS sequence"/>
</dbReference>
<dbReference type="InterPro" id="IPR006311">
    <property type="entry name" value="TAT_signal"/>
</dbReference>
<dbReference type="InterPro" id="IPR001853">
    <property type="entry name" value="DSBA-like_thioredoxin_dom"/>
</dbReference>
<evidence type="ECO:0000256" key="5">
    <source>
        <dbReference type="ARBA" id="ARBA00022764"/>
    </source>
</evidence>
<evidence type="ECO:0000256" key="8">
    <source>
        <dbReference type="SAM" id="SignalP"/>
    </source>
</evidence>
<protein>
    <recommendedName>
        <fullName evidence="3">Thiol:disulfide interchange protein DsbA</fullName>
    </recommendedName>
</protein>
<dbReference type="InterPro" id="IPR013766">
    <property type="entry name" value="Thioredoxin_domain"/>
</dbReference>
<dbReference type="EMBL" id="JAEDAK010000006">
    <property type="protein sequence ID" value="MBH9577461.1"/>
    <property type="molecule type" value="Genomic_DNA"/>
</dbReference>
<comment type="caution">
    <text evidence="10">The sequence shown here is derived from an EMBL/GenBank/DDBJ whole genome shotgun (WGS) entry which is preliminary data.</text>
</comment>
<evidence type="ECO:0000256" key="7">
    <source>
        <dbReference type="ARBA" id="ARBA00023284"/>
    </source>
</evidence>
<dbReference type="GO" id="GO:0015036">
    <property type="term" value="F:disulfide oxidoreductase activity"/>
    <property type="evidence" value="ECO:0007669"/>
    <property type="project" value="UniProtKB-ARBA"/>
</dbReference>
<dbReference type="InterPro" id="IPR023205">
    <property type="entry name" value="DsbA/DsbL"/>
</dbReference>
<organism evidence="10 11">
    <name type="scientific">Inhella proteolytica</name>
    <dbReference type="NCBI Taxonomy" id="2795029"/>
    <lineage>
        <taxon>Bacteria</taxon>
        <taxon>Pseudomonadati</taxon>
        <taxon>Pseudomonadota</taxon>
        <taxon>Betaproteobacteria</taxon>
        <taxon>Burkholderiales</taxon>
        <taxon>Sphaerotilaceae</taxon>
        <taxon>Inhella</taxon>
    </lineage>
</organism>
<keyword evidence="11" id="KW-1185">Reference proteome</keyword>
<keyword evidence="6" id="KW-1015">Disulfide bond</keyword>
<comment type="similarity">
    <text evidence="2">Belongs to the thioredoxin family. DsbA subfamily.</text>
</comment>
<feature type="domain" description="Thioredoxin" evidence="9">
    <location>
        <begin position="12"/>
        <end position="171"/>
    </location>
</feature>
<dbReference type="PANTHER" id="PTHR35891:SF3">
    <property type="entry name" value="THIOL:DISULFIDE INTERCHANGE PROTEIN DSBL"/>
    <property type="match status" value="1"/>
</dbReference>
<dbReference type="Gene3D" id="3.40.30.10">
    <property type="entry name" value="Glutaredoxin"/>
    <property type="match status" value="1"/>
</dbReference>
<sequence length="224" mass="25000">MKHSTRRQALGLLAASPLGALHATAQASDWRPGPEHFRRLRQPLRRPAGKLELIEFFWYGCPHCFELEPHLQVWLKRLPPTVEFKSVAVPIRGYSVQHQRLFFTLQAMGVEHKFRASIFQALHRQGQDLGNNVEMIKLLQPQGLDVALFERTWAAFDPKAFSAAQIRAANQMADDYGVEGVPTLGLGGLYTTSPSLAGAGQPPAEAARRTFATLDFLIQNYGKV</sequence>
<dbReference type="PROSITE" id="PS51318">
    <property type="entry name" value="TAT"/>
    <property type="match status" value="1"/>
</dbReference>
<evidence type="ECO:0000259" key="9">
    <source>
        <dbReference type="PROSITE" id="PS51352"/>
    </source>
</evidence>
<dbReference type="InterPro" id="IPR017937">
    <property type="entry name" value="Thioredoxin_CS"/>
</dbReference>
<dbReference type="InterPro" id="IPR036249">
    <property type="entry name" value="Thioredoxin-like_sf"/>
</dbReference>
<dbReference type="PROSITE" id="PS00194">
    <property type="entry name" value="THIOREDOXIN_1"/>
    <property type="match status" value="1"/>
</dbReference>
<proteinExistence type="inferred from homology"/>
<dbReference type="CDD" id="cd03019">
    <property type="entry name" value="DsbA_DsbA"/>
    <property type="match status" value="1"/>
</dbReference>
<evidence type="ECO:0000256" key="4">
    <source>
        <dbReference type="ARBA" id="ARBA00022729"/>
    </source>
</evidence>
<name>A0A931J0Y2_9BURK</name>
<comment type="subcellular location">
    <subcellularLocation>
        <location evidence="1">Periplasm</location>
    </subcellularLocation>
</comment>
<reference evidence="10" key="1">
    <citation type="submission" date="2020-12" db="EMBL/GenBank/DDBJ databases">
        <title>The genome sequence of Inhella sp. 1Y17.</title>
        <authorList>
            <person name="Liu Y."/>
        </authorList>
    </citation>
    <scope>NUCLEOTIDE SEQUENCE</scope>
    <source>
        <strain evidence="10">1Y17</strain>
    </source>
</reference>
<evidence type="ECO:0000313" key="10">
    <source>
        <dbReference type="EMBL" id="MBH9577461.1"/>
    </source>
</evidence>
<gene>
    <name evidence="10" type="ORF">I7X39_11165</name>
</gene>
<evidence type="ECO:0000256" key="3">
    <source>
        <dbReference type="ARBA" id="ARBA00013831"/>
    </source>
</evidence>
<feature type="chain" id="PRO_5036875124" description="Thiol:disulfide interchange protein DsbA" evidence="8">
    <location>
        <begin position="28"/>
        <end position="224"/>
    </location>
</feature>
<dbReference type="SUPFAM" id="SSF52833">
    <property type="entry name" value="Thioredoxin-like"/>
    <property type="match status" value="1"/>
</dbReference>
<dbReference type="Pfam" id="PF01323">
    <property type="entry name" value="DSBA"/>
    <property type="match status" value="1"/>
</dbReference>
<dbReference type="GO" id="GO:0042597">
    <property type="term" value="C:periplasmic space"/>
    <property type="evidence" value="ECO:0007669"/>
    <property type="project" value="UniProtKB-SubCell"/>
</dbReference>
<feature type="signal peptide" evidence="8">
    <location>
        <begin position="1"/>
        <end position="27"/>
    </location>
</feature>
<accession>A0A931J0Y2</accession>
<dbReference type="AlphaFoldDB" id="A0A931J0Y2"/>
<evidence type="ECO:0000256" key="2">
    <source>
        <dbReference type="ARBA" id="ARBA00005791"/>
    </source>
</evidence>